<evidence type="ECO:0000313" key="2">
    <source>
        <dbReference type="EMBL" id="MPM67936.1"/>
    </source>
</evidence>
<gene>
    <name evidence="2" type="ORF">SDC9_114861</name>
</gene>
<name>A0A645BRE8_9ZZZZ</name>
<protein>
    <submittedName>
        <fullName evidence="2">Uncharacterized protein</fullName>
    </submittedName>
</protein>
<comment type="caution">
    <text evidence="2">The sequence shown here is derived from an EMBL/GenBank/DDBJ whole genome shotgun (WGS) entry which is preliminary data.</text>
</comment>
<dbReference type="AlphaFoldDB" id="A0A645BRE8"/>
<feature type="region of interest" description="Disordered" evidence="1">
    <location>
        <begin position="188"/>
        <end position="216"/>
    </location>
</feature>
<proteinExistence type="predicted"/>
<evidence type="ECO:0000256" key="1">
    <source>
        <dbReference type="SAM" id="MobiDB-lite"/>
    </source>
</evidence>
<feature type="compositionally biased region" description="Pro residues" evidence="1">
    <location>
        <begin position="96"/>
        <end position="110"/>
    </location>
</feature>
<reference evidence="2" key="1">
    <citation type="submission" date="2019-08" db="EMBL/GenBank/DDBJ databases">
        <authorList>
            <person name="Kucharzyk K."/>
            <person name="Murdoch R.W."/>
            <person name="Higgins S."/>
            <person name="Loffler F."/>
        </authorList>
    </citation>
    <scope>NUCLEOTIDE SEQUENCE</scope>
</reference>
<dbReference type="EMBL" id="VSSQ01021969">
    <property type="protein sequence ID" value="MPM67936.1"/>
    <property type="molecule type" value="Genomic_DNA"/>
</dbReference>
<organism evidence="2">
    <name type="scientific">bioreactor metagenome</name>
    <dbReference type="NCBI Taxonomy" id="1076179"/>
    <lineage>
        <taxon>unclassified sequences</taxon>
        <taxon>metagenomes</taxon>
        <taxon>ecological metagenomes</taxon>
    </lineage>
</organism>
<accession>A0A645BRE8</accession>
<sequence>MLVSLQRIRQAPGLVQRRAVAMADRWPEVCAGWVLLWGPATPVEDGPALLQARGDGRTIRWVAGPDGRVHRTLARTDPAGPVPHDADPVDDVPVDPLDPGPADPLDPAPNGPDRTAPTGVDPALVPVVVPPLGRTLLLDLVEAATASDTPRLRRVLGAWRDALDARTDPDGRLPAAYADARFGNLLAGTDASDERDNDDLGNGCEASTAPVPLEPGPAGTDLAEARWLALADLLATWRRAGIRTPWPSSMHPHTVFRALASMAGIPAPDDVDRYWPGPVAGAGEEPMTGQEMRAVIARQREQLRGAWSRFHWDERAYLTYRAEDLAGRIVRRLGREAARGARSLTRHRSAE</sequence>
<feature type="region of interest" description="Disordered" evidence="1">
    <location>
        <begin position="71"/>
        <end position="122"/>
    </location>
</feature>